<evidence type="ECO:0000259" key="12">
    <source>
        <dbReference type="PROSITE" id="PS51214"/>
    </source>
</evidence>
<comment type="subcellular location">
    <subcellularLocation>
        <location evidence="1">Nucleus</location>
    </subcellularLocation>
</comment>
<comment type="similarity">
    <text evidence="3">Belongs to the importin alpha family.</text>
</comment>
<evidence type="ECO:0000256" key="9">
    <source>
        <dbReference type="ARBA" id="ARBA00023242"/>
    </source>
</evidence>
<feature type="domain" description="IBB" evidence="12">
    <location>
        <begin position="1"/>
        <end position="58"/>
    </location>
</feature>
<dbReference type="InterPro" id="IPR002652">
    <property type="entry name" value="Importin-a_IBB"/>
</dbReference>
<dbReference type="GO" id="GO:0003712">
    <property type="term" value="F:transcription coregulator activity"/>
    <property type="evidence" value="ECO:0007669"/>
    <property type="project" value="InterPro"/>
</dbReference>
<keyword evidence="5" id="KW-0677">Repeat</keyword>
<dbReference type="Gene3D" id="1.20.5.690">
    <property type="entry name" value="Importin-alpha, importin-beta-binding domain"/>
    <property type="match status" value="1"/>
</dbReference>
<evidence type="ECO:0000256" key="8">
    <source>
        <dbReference type="ARBA" id="ARBA00023163"/>
    </source>
</evidence>
<gene>
    <name evidence="13" type="ORF">TEA_000156</name>
</gene>
<dbReference type="FunFam" id="1.20.5.690:FF:000002">
    <property type="entry name" value="Importin subunit alpha"/>
    <property type="match status" value="1"/>
</dbReference>
<feature type="region of interest" description="Disordered" evidence="11">
    <location>
        <begin position="1"/>
        <end position="30"/>
    </location>
</feature>
<dbReference type="Pfam" id="PF24904">
    <property type="entry name" value="RVE6"/>
    <property type="match status" value="1"/>
</dbReference>
<name>A0A4S4EAS7_CAMSN</name>
<accession>A0A4S4EAS7</accession>
<dbReference type="InterPro" id="IPR016024">
    <property type="entry name" value="ARM-type_fold"/>
</dbReference>
<dbReference type="AlphaFoldDB" id="A0A4S4EAS7"/>
<keyword evidence="7" id="KW-0805">Transcription regulation</keyword>
<reference evidence="13 14" key="1">
    <citation type="journal article" date="2018" name="Proc. Natl. Acad. Sci. U.S.A.">
        <title>Draft genome sequence of Camellia sinensis var. sinensis provides insights into the evolution of the tea genome and tea quality.</title>
        <authorList>
            <person name="Wei C."/>
            <person name="Yang H."/>
            <person name="Wang S."/>
            <person name="Zhao J."/>
            <person name="Liu C."/>
            <person name="Gao L."/>
            <person name="Xia E."/>
            <person name="Lu Y."/>
            <person name="Tai Y."/>
            <person name="She G."/>
            <person name="Sun J."/>
            <person name="Cao H."/>
            <person name="Tong W."/>
            <person name="Gao Q."/>
            <person name="Li Y."/>
            <person name="Deng W."/>
            <person name="Jiang X."/>
            <person name="Wang W."/>
            <person name="Chen Q."/>
            <person name="Zhang S."/>
            <person name="Li H."/>
            <person name="Wu J."/>
            <person name="Wang P."/>
            <person name="Li P."/>
            <person name="Shi C."/>
            <person name="Zheng F."/>
            <person name="Jian J."/>
            <person name="Huang B."/>
            <person name="Shan D."/>
            <person name="Shi M."/>
            <person name="Fang C."/>
            <person name="Yue Y."/>
            <person name="Li F."/>
            <person name="Li D."/>
            <person name="Wei S."/>
            <person name="Han B."/>
            <person name="Jiang C."/>
            <person name="Yin Y."/>
            <person name="Xia T."/>
            <person name="Zhang Z."/>
            <person name="Bennetzen J.L."/>
            <person name="Zhao S."/>
            <person name="Wan X."/>
        </authorList>
    </citation>
    <scope>NUCLEOTIDE SEQUENCE [LARGE SCALE GENOMIC DNA]</scope>
    <source>
        <strain evidence="14">cv. Shuchazao</strain>
        <tissue evidence="13">Leaf</tissue>
    </source>
</reference>
<evidence type="ECO:0000256" key="6">
    <source>
        <dbReference type="ARBA" id="ARBA00022927"/>
    </source>
</evidence>
<feature type="region of interest" description="Disordered" evidence="11">
    <location>
        <begin position="662"/>
        <end position="696"/>
    </location>
</feature>
<keyword evidence="9" id="KW-0539">Nucleus</keyword>
<dbReference type="InterPro" id="IPR036975">
    <property type="entry name" value="Importin-a_IBB_sf"/>
</dbReference>
<feature type="region of interest" description="Disordered" evidence="11">
    <location>
        <begin position="332"/>
        <end position="373"/>
    </location>
</feature>
<evidence type="ECO:0000256" key="1">
    <source>
        <dbReference type="ARBA" id="ARBA00004123"/>
    </source>
</evidence>
<evidence type="ECO:0000256" key="3">
    <source>
        <dbReference type="ARBA" id="ARBA00010394"/>
    </source>
</evidence>
<evidence type="ECO:0000256" key="4">
    <source>
        <dbReference type="ARBA" id="ARBA00022448"/>
    </source>
</evidence>
<dbReference type="Proteomes" id="UP000306102">
    <property type="component" value="Unassembled WGS sequence"/>
</dbReference>
<evidence type="ECO:0000256" key="10">
    <source>
        <dbReference type="PROSITE-ProRule" id="PRU00561"/>
    </source>
</evidence>
<proteinExistence type="inferred from homology"/>
<comment type="caution">
    <text evidence="13">The sequence shown here is derived from an EMBL/GenBank/DDBJ whole genome shotgun (WGS) entry which is preliminary data.</text>
</comment>
<comment type="similarity">
    <text evidence="2">Belongs to the Mediator complex subunit 4 family.</text>
</comment>
<dbReference type="GO" id="GO:0016592">
    <property type="term" value="C:mediator complex"/>
    <property type="evidence" value="ECO:0007669"/>
    <property type="project" value="InterPro"/>
</dbReference>
<keyword evidence="6" id="KW-0653">Protein transport</keyword>
<evidence type="ECO:0000256" key="7">
    <source>
        <dbReference type="ARBA" id="ARBA00023015"/>
    </source>
</evidence>
<sequence>MSLRPNSRTEVRKKSYKTGVDADEARRQREDNLVEIRKNKREDKLLKKRREGLLLQSQQLSDASQTPAAIERRLESILIHMGHKALLIQQGTVLGFAVRFSVLNDQSSWIIVGNHSIPKSVFDPDTKGHMQKLKEMDPINFETVLLLMRNLTINLSSPGFEPIDTKYVKNWCEKKERKEKKKIGLQQQAAASIATLVRFRHRFTSGDVKLWFVSGVGSLPATCGSGSFPTLDLFLSFQFCDSPSSKRQFQRNKNLNLNMRDGFSDDLSNLKFRLGLFMLRLHVLHHKDDLKESISRASGFSLSLEQLVFSLELREWKFKMLQNVPHQIVQSPARLGLPNPNSPSLQNPTPPKSSSQLPQPQLPNQQSNLSKATTTSSTLLPLLPPLSRAQCLLLQMASLASRLFEVSPNRSHWLSAFRGSLPTFLSSQTQSTTPVQPDSLPSTTKEILSLFTTLQTQLFEAVAELQEILDLQDAKQKVAREIRSNDSAMLSFANKLKEAERVLDILVDDYSDYRRPKRSKSEDDKDDSCTTTISTQLNLSDILSYAHRISYTTFAPPEFGAGQAPLRGALPPAPQEEQLRASQLYAFADLDVGLPKSAESKEKTIEPFIEAPPAQQPDSNPLANLTGIQGLIPLNFVIPSGWKPGMPVELPSDLPMMPPLGWKPGDPIPLPPLDSLPIAGRIEEQQPRPTRNTQST</sequence>
<keyword evidence="4 10" id="KW-0813">Transport</keyword>
<dbReference type="InterPro" id="IPR019258">
    <property type="entry name" value="Mediator_Med4"/>
</dbReference>
<dbReference type="PANTHER" id="PTHR13208:SF2">
    <property type="entry name" value="MEDIATOR OF RNA POLYMERASE II TRANSCRIPTION SUBUNIT 4"/>
    <property type="match status" value="1"/>
</dbReference>
<dbReference type="GO" id="GO:0006606">
    <property type="term" value="P:protein import into nucleus"/>
    <property type="evidence" value="ECO:0007669"/>
    <property type="project" value="InterPro"/>
</dbReference>
<dbReference type="GO" id="GO:0070847">
    <property type="term" value="C:core mediator complex"/>
    <property type="evidence" value="ECO:0007669"/>
    <property type="project" value="TreeGrafter"/>
</dbReference>
<dbReference type="PANTHER" id="PTHR13208">
    <property type="entry name" value="MEDIATOR OF RNA POLYMERASE II TRANSCRIPTION SUBUNIT 4"/>
    <property type="match status" value="1"/>
</dbReference>
<dbReference type="SUPFAM" id="SSF48371">
    <property type="entry name" value="ARM repeat"/>
    <property type="match status" value="1"/>
</dbReference>
<dbReference type="PROSITE" id="PS51214">
    <property type="entry name" value="IBB"/>
    <property type="match status" value="1"/>
</dbReference>
<keyword evidence="14" id="KW-1185">Reference proteome</keyword>
<evidence type="ECO:0000256" key="5">
    <source>
        <dbReference type="ARBA" id="ARBA00022737"/>
    </source>
</evidence>
<evidence type="ECO:0000313" key="13">
    <source>
        <dbReference type="EMBL" id="THG13283.1"/>
    </source>
</evidence>
<dbReference type="EMBL" id="SDRB02005954">
    <property type="protein sequence ID" value="THG13283.1"/>
    <property type="molecule type" value="Genomic_DNA"/>
</dbReference>
<dbReference type="Pfam" id="PF10018">
    <property type="entry name" value="Med4"/>
    <property type="match status" value="1"/>
</dbReference>
<evidence type="ECO:0000313" key="14">
    <source>
        <dbReference type="Proteomes" id="UP000306102"/>
    </source>
</evidence>
<dbReference type="STRING" id="542762.A0A4S4EAS7"/>
<dbReference type="GO" id="GO:0061608">
    <property type="term" value="F:nuclear import signal receptor activity"/>
    <property type="evidence" value="ECO:0007669"/>
    <property type="project" value="InterPro"/>
</dbReference>
<evidence type="ECO:0000256" key="2">
    <source>
        <dbReference type="ARBA" id="ARBA00009626"/>
    </source>
</evidence>
<feature type="compositionally biased region" description="Low complexity" evidence="11">
    <location>
        <begin position="337"/>
        <end position="373"/>
    </location>
</feature>
<dbReference type="Pfam" id="PF01749">
    <property type="entry name" value="IBB"/>
    <property type="match status" value="1"/>
</dbReference>
<keyword evidence="8" id="KW-0804">Transcription</keyword>
<feature type="compositionally biased region" description="Polar residues" evidence="11">
    <location>
        <begin position="687"/>
        <end position="696"/>
    </location>
</feature>
<protein>
    <recommendedName>
        <fullName evidence="12">IBB domain-containing protein</fullName>
    </recommendedName>
</protein>
<dbReference type="GO" id="GO:0006357">
    <property type="term" value="P:regulation of transcription by RNA polymerase II"/>
    <property type="evidence" value="ECO:0007669"/>
    <property type="project" value="InterPro"/>
</dbReference>
<evidence type="ECO:0000256" key="11">
    <source>
        <dbReference type="SAM" id="MobiDB-lite"/>
    </source>
</evidence>
<organism evidence="13 14">
    <name type="scientific">Camellia sinensis var. sinensis</name>
    <name type="common">China tea</name>
    <dbReference type="NCBI Taxonomy" id="542762"/>
    <lineage>
        <taxon>Eukaryota</taxon>
        <taxon>Viridiplantae</taxon>
        <taxon>Streptophyta</taxon>
        <taxon>Embryophyta</taxon>
        <taxon>Tracheophyta</taxon>
        <taxon>Spermatophyta</taxon>
        <taxon>Magnoliopsida</taxon>
        <taxon>eudicotyledons</taxon>
        <taxon>Gunneridae</taxon>
        <taxon>Pentapetalae</taxon>
        <taxon>asterids</taxon>
        <taxon>Ericales</taxon>
        <taxon>Theaceae</taxon>
        <taxon>Camellia</taxon>
    </lineage>
</organism>